<keyword evidence="4 8" id="KW-0677">Repeat</keyword>
<dbReference type="HAMAP" id="MF_00461">
    <property type="entry name" value="RsxC_RnfC"/>
    <property type="match status" value="1"/>
</dbReference>
<feature type="compositionally biased region" description="Basic and acidic residues" evidence="9">
    <location>
        <begin position="457"/>
        <end position="470"/>
    </location>
</feature>
<dbReference type="Pfam" id="PF12838">
    <property type="entry name" value="Fer4_7"/>
    <property type="match status" value="1"/>
</dbReference>
<dbReference type="GO" id="GO:0051539">
    <property type="term" value="F:4 iron, 4 sulfur cluster binding"/>
    <property type="evidence" value="ECO:0007669"/>
    <property type="project" value="UniProtKB-KW"/>
</dbReference>
<feature type="region of interest" description="Disordered" evidence="9">
    <location>
        <begin position="567"/>
        <end position="592"/>
    </location>
</feature>
<name>A0A853I5T3_9GAMM</name>
<feature type="region of interest" description="Disordered" evidence="9">
    <location>
        <begin position="642"/>
        <end position="671"/>
    </location>
</feature>
<feature type="compositionally biased region" description="Basic and acidic residues" evidence="9">
    <location>
        <begin position="582"/>
        <end position="592"/>
    </location>
</feature>
<dbReference type="Pfam" id="PF01512">
    <property type="entry name" value="Complex1_51K"/>
    <property type="match status" value="1"/>
</dbReference>
<dbReference type="InterPro" id="IPR017896">
    <property type="entry name" value="4Fe4S_Fe-S-bd"/>
</dbReference>
<dbReference type="Proteomes" id="UP000569732">
    <property type="component" value="Unassembled WGS sequence"/>
</dbReference>
<dbReference type="GO" id="GO:0005886">
    <property type="term" value="C:plasma membrane"/>
    <property type="evidence" value="ECO:0007669"/>
    <property type="project" value="UniProtKB-SubCell"/>
</dbReference>
<feature type="binding site" evidence="8">
    <location>
        <position position="375"/>
    </location>
    <ligand>
        <name>[4Fe-4S] cluster</name>
        <dbReference type="ChEBI" id="CHEBI:49883"/>
        <label>1</label>
    </ligand>
</feature>
<comment type="cofactor">
    <cofactor evidence="8">
        <name>[4Fe-4S] cluster</name>
        <dbReference type="ChEBI" id="CHEBI:49883"/>
    </cofactor>
    <text evidence="8">Binds 2 [4Fe-4S] clusters per subunit.</text>
</comment>
<keyword evidence="8" id="KW-1003">Cell membrane</keyword>
<dbReference type="Gene3D" id="3.30.70.20">
    <property type="match status" value="1"/>
</dbReference>
<reference evidence="11 12" key="1">
    <citation type="submission" date="2020-07" db="EMBL/GenBank/DDBJ databases">
        <title>Endozoicomonas sp. nov., isolated from sediment.</title>
        <authorList>
            <person name="Gu T."/>
        </authorList>
    </citation>
    <scope>NUCLEOTIDE SEQUENCE [LARGE SCALE GENOMIC DNA]</scope>
    <source>
        <strain evidence="11 12">SM1973</strain>
    </source>
</reference>
<feature type="region of interest" description="Disordered" evidence="9">
    <location>
        <begin position="689"/>
        <end position="762"/>
    </location>
</feature>
<evidence type="ECO:0000259" key="10">
    <source>
        <dbReference type="PROSITE" id="PS51379"/>
    </source>
</evidence>
<dbReference type="EMBL" id="JACCKB010000004">
    <property type="protein sequence ID" value="NYZ65301.1"/>
    <property type="molecule type" value="Genomic_DNA"/>
</dbReference>
<feature type="compositionally biased region" description="Polar residues" evidence="9">
    <location>
        <begin position="567"/>
        <end position="580"/>
    </location>
</feature>
<feature type="region of interest" description="Disordered" evidence="9">
    <location>
        <begin position="1"/>
        <end position="26"/>
    </location>
</feature>
<keyword evidence="5 8" id="KW-0249">Electron transport</keyword>
<keyword evidence="6 8" id="KW-0408">Iron</keyword>
<keyword evidence="7 8" id="KW-0411">Iron-sulfur</keyword>
<feature type="binding site" evidence="8">
    <location>
        <position position="414"/>
    </location>
    <ligand>
        <name>[4Fe-4S] cluster</name>
        <dbReference type="ChEBI" id="CHEBI:49883"/>
        <label>2</label>
    </ligand>
</feature>
<keyword evidence="12" id="KW-1185">Reference proteome</keyword>
<feature type="binding site" evidence="8">
    <location>
        <position position="408"/>
    </location>
    <ligand>
        <name>[4Fe-4S] cluster</name>
        <dbReference type="ChEBI" id="CHEBI:49883"/>
        <label>2</label>
    </ligand>
</feature>
<dbReference type="GO" id="GO:0022900">
    <property type="term" value="P:electron transport chain"/>
    <property type="evidence" value="ECO:0007669"/>
    <property type="project" value="UniProtKB-UniRule"/>
</dbReference>
<gene>
    <name evidence="11" type="primary">rsxC</name>
    <name evidence="8" type="synonym">rnfC</name>
    <name evidence="11" type="ORF">H0A36_04715</name>
</gene>
<proteinExistence type="inferred from homology"/>
<feature type="domain" description="4Fe-4S ferredoxin-type" evidence="10">
    <location>
        <begin position="360"/>
        <end position="389"/>
    </location>
</feature>
<feature type="binding site" evidence="8">
    <location>
        <position position="372"/>
    </location>
    <ligand>
        <name>[4Fe-4S] cluster</name>
        <dbReference type="ChEBI" id="CHEBI:49883"/>
        <label>1</label>
    </ligand>
</feature>
<evidence type="ECO:0000256" key="8">
    <source>
        <dbReference type="HAMAP-Rule" id="MF_00461"/>
    </source>
</evidence>
<dbReference type="GO" id="GO:0009055">
    <property type="term" value="F:electron transfer activity"/>
    <property type="evidence" value="ECO:0007669"/>
    <property type="project" value="InterPro"/>
</dbReference>
<feature type="binding site" evidence="8">
    <location>
        <position position="379"/>
    </location>
    <ligand>
        <name>[4Fe-4S] cluster</name>
        <dbReference type="ChEBI" id="CHEBI:49883"/>
        <label>2</label>
    </ligand>
</feature>
<evidence type="ECO:0000313" key="11">
    <source>
        <dbReference type="EMBL" id="NYZ65301.1"/>
    </source>
</evidence>
<dbReference type="InterPro" id="IPR010208">
    <property type="entry name" value="Ion_transpt_RnfC/RsxC"/>
</dbReference>
<feature type="binding site" evidence="8">
    <location>
        <position position="369"/>
    </location>
    <ligand>
        <name>[4Fe-4S] cluster</name>
        <dbReference type="ChEBI" id="CHEBI:49883"/>
        <label>1</label>
    </ligand>
</feature>
<feature type="binding site" evidence="8">
    <location>
        <position position="411"/>
    </location>
    <ligand>
        <name>[4Fe-4S] cluster</name>
        <dbReference type="ChEBI" id="CHEBI:49883"/>
        <label>2</label>
    </ligand>
</feature>
<dbReference type="PANTHER" id="PTHR43034">
    <property type="entry name" value="ION-TRANSLOCATING OXIDOREDUCTASE COMPLEX SUBUNIT C"/>
    <property type="match status" value="1"/>
</dbReference>
<dbReference type="GO" id="GO:0046872">
    <property type="term" value="F:metal ion binding"/>
    <property type="evidence" value="ECO:0007669"/>
    <property type="project" value="UniProtKB-KW"/>
</dbReference>
<organism evidence="11 12">
    <name type="scientific">Spartinivicinus marinus</name>
    <dbReference type="NCBI Taxonomy" id="2994442"/>
    <lineage>
        <taxon>Bacteria</taxon>
        <taxon>Pseudomonadati</taxon>
        <taxon>Pseudomonadota</taxon>
        <taxon>Gammaproteobacteria</taxon>
        <taxon>Oceanospirillales</taxon>
        <taxon>Zooshikellaceae</taxon>
        <taxon>Spartinivicinus</taxon>
    </lineage>
</organism>
<keyword evidence="3 8" id="KW-0479">Metal-binding</keyword>
<keyword evidence="8" id="KW-0472">Membrane</keyword>
<comment type="subcellular location">
    <subcellularLocation>
        <location evidence="8">Cell inner membrane</location>
        <topology evidence="8">Peripheral membrane protein</topology>
    </subcellularLocation>
</comment>
<dbReference type="PROSITE" id="PS51379">
    <property type="entry name" value="4FE4S_FER_2"/>
    <property type="match status" value="2"/>
</dbReference>
<comment type="subunit">
    <text evidence="8">The complex is composed of six subunits: RnfA, RnfB, RnfC, RnfD, RnfE and RnfG.</text>
</comment>
<evidence type="ECO:0000256" key="1">
    <source>
        <dbReference type="ARBA" id="ARBA00022448"/>
    </source>
</evidence>
<evidence type="ECO:0000256" key="5">
    <source>
        <dbReference type="ARBA" id="ARBA00022982"/>
    </source>
</evidence>
<comment type="similarity">
    <text evidence="8">Belongs to the 4Fe4S bacterial-type ferredoxin family. RnfC subfamily.</text>
</comment>
<evidence type="ECO:0000313" key="12">
    <source>
        <dbReference type="Proteomes" id="UP000569732"/>
    </source>
</evidence>
<comment type="function">
    <text evidence="8">Part of a membrane-bound complex that couples electron transfer with translocation of ions across the membrane.</text>
</comment>
<dbReference type="NCBIfam" id="NF003454">
    <property type="entry name" value="PRK05035.1"/>
    <property type="match status" value="1"/>
</dbReference>
<sequence>MRKVWPLPGGVHPPENKHQSTQQSITEAPLPSKVVLPLQQHIGAPAEPVVAVGDQVKTGQIVAKPNGFVSAPVHASISGTVVAVTDHPIPHPSGMSDQCIVIESDGKDEWQPLNPVTNYTSVNPAVLIEHIRQAGITGLGGAGFPTGAKLKARGENKISTLIINGTECEPYITADDMLMRERAEQIVSGVQILCHLLQPNECIIGIEDNKPQAIAAMESATKDSAVQVASFPTKYPSGGEKQLIYILTGKEVPSGSLPADIGIICQNVGTAAAIHDAVIVGKPLVSRVTTLTGQALSTPKNLDVRLGTLIAELLPQAGLVDSPFNRLVMGGPMMGFTLENQAVPVVKTTNCLIAATAEEFPPAPPAQACIRCGMCDQACPASLLPQQLYWFSQSKDHEMLKHHNLFDCIECGACSFVCPSAIPLVQYYRASKGEIRHQEAMQQKAEHSKMRFEARQARLEKAAQEKEAKRKANAAKAAKLKASKAHPNDDAQAAIDRAKAKKAAGASASSKAPLSPAQKQLKIQLATVNAQIKKTQRQLEQAKEQEQDTNKLEQDLTLLNDQLKQLESSLQQAESTTNATEKPAKPKPSAEEKALKIKLAMANAALKKAKRAIDQAEQGEDITSFEQELAAQQKIASDTEAELAKLSNQDASPPVEPAKLAKKQPVKDEQHKKLSIELAMAKAALKKSERSYAKAAEAGSEQEEALKAEVAANQQTVNQAEDALSSYLASQTEESSSAAQATPENEATKPVKKKAPLDEGEKKLKIQVAMAKANAKKAKRSLEQAEAEGLADLAKLTQATSQAEQELATAEQALADYLASKAPETEV</sequence>
<dbReference type="SUPFAM" id="SSF142019">
    <property type="entry name" value="Nqo1 FMN-binding domain-like"/>
    <property type="match status" value="1"/>
</dbReference>
<dbReference type="PANTHER" id="PTHR43034:SF2">
    <property type="entry name" value="ION-TRANSLOCATING OXIDOREDUCTASE COMPLEX SUBUNIT C"/>
    <property type="match status" value="1"/>
</dbReference>
<evidence type="ECO:0000256" key="7">
    <source>
        <dbReference type="ARBA" id="ARBA00023014"/>
    </source>
</evidence>
<keyword evidence="2 8" id="KW-0004">4Fe-4S</keyword>
<dbReference type="NCBIfam" id="TIGR01945">
    <property type="entry name" value="rnfC"/>
    <property type="match status" value="1"/>
</dbReference>
<dbReference type="RefSeq" id="WP_180567332.1">
    <property type="nucleotide sequence ID" value="NZ_JACCKB010000004.1"/>
</dbReference>
<keyword evidence="8" id="KW-1278">Translocase</keyword>
<dbReference type="InterPro" id="IPR011538">
    <property type="entry name" value="Nuo51_FMN-bd"/>
</dbReference>
<feature type="binding site" evidence="8">
    <location>
        <position position="418"/>
    </location>
    <ligand>
        <name>[4Fe-4S] cluster</name>
        <dbReference type="ChEBI" id="CHEBI:49883"/>
        <label>1</label>
    </ligand>
</feature>
<protein>
    <recommendedName>
        <fullName evidence="8">Ion-translocating oxidoreductase complex subunit C</fullName>
        <ecNumber evidence="8">7.-.-.-</ecNumber>
    </recommendedName>
    <alternativeName>
        <fullName evidence="8">Rnf electron transport complex subunit C</fullName>
    </alternativeName>
</protein>
<evidence type="ECO:0000256" key="6">
    <source>
        <dbReference type="ARBA" id="ARBA00023004"/>
    </source>
</evidence>
<evidence type="ECO:0000256" key="9">
    <source>
        <dbReference type="SAM" id="MobiDB-lite"/>
    </source>
</evidence>
<evidence type="ECO:0000256" key="3">
    <source>
        <dbReference type="ARBA" id="ARBA00022723"/>
    </source>
</evidence>
<feature type="compositionally biased region" description="Low complexity" evidence="9">
    <location>
        <begin position="729"/>
        <end position="742"/>
    </location>
</feature>
<keyword evidence="1 8" id="KW-0813">Transport</keyword>
<dbReference type="Pfam" id="PF13375">
    <property type="entry name" value="RnfC_N"/>
    <property type="match status" value="1"/>
</dbReference>
<accession>A0A853I5T3</accession>
<feature type="region of interest" description="Disordered" evidence="9">
    <location>
        <begin position="457"/>
        <end position="518"/>
    </location>
</feature>
<dbReference type="InterPro" id="IPR017900">
    <property type="entry name" value="4Fe4S_Fe_S_CS"/>
</dbReference>
<feature type="compositionally biased region" description="Low complexity" evidence="9">
    <location>
        <begin position="503"/>
        <end position="517"/>
    </location>
</feature>
<dbReference type="PROSITE" id="PS00198">
    <property type="entry name" value="4FE4S_FER_1"/>
    <property type="match status" value="1"/>
</dbReference>
<feature type="compositionally biased region" description="Basic residues" evidence="9">
    <location>
        <begin position="471"/>
        <end position="484"/>
    </location>
</feature>
<dbReference type="InterPro" id="IPR026902">
    <property type="entry name" value="RnfC_N"/>
</dbReference>
<evidence type="ECO:0000256" key="2">
    <source>
        <dbReference type="ARBA" id="ARBA00022485"/>
    </source>
</evidence>
<dbReference type="EC" id="7.-.-.-" evidence="8"/>
<evidence type="ECO:0000256" key="4">
    <source>
        <dbReference type="ARBA" id="ARBA00022737"/>
    </source>
</evidence>
<dbReference type="SUPFAM" id="SSF46548">
    <property type="entry name" value="alpha-helical ferredoxin"/>
    <property type="match status" value="1"/>
</dbReference>
<keyword evidence="8" id="KW-0997">Cell inner membrane</keyword>
<dbReference type="Gene3D" id="3.40.50.11540">
    <property type="entry name" value="NADH-ubiquinone oxidoreductase 51kDa subunit"/>
    <property type="match status" value="1"/>
</dbReference>
<dbReference type="AlphaFoldDB" id="A0A853I5T3"/>
<feature type="domain" description="4Fe-4S ferredoxin-type" evidence="10">
    <location>
        <begin position="399"/>
        <end position="427"/>
    </location>
</feature>
<dbReference type="InterPro" id="IPR037225">
    <property type="entry name" value="Nuo51_FMN-bd_sf"/>
</dbReference>
<comment type="caution">
    <text evidence="11">The sequence shown here is derived from an EMBL/GenBank/DDBJ whole genome shotgun (WGS) entry which is preliminary data.</text>
</comment>